<dbReference type="EMBL" id="KN846960">
    <property type="protein sequence ID" value="KIW65596.1"/>
    <property type="molecule type" value="Genomic_DNA"/>
</dbReference>
<feature type="compositionally biased region" description="Basic residues" evidence="2">
    <location>
        <begin position="392"/>
        <end position="402"/>
    </location>
</feature>
<feature type="compositionally biased region" description="Polar residues" evidence="2">
    <location>
        <begin position="350"/>
        <end position="379"/>
    </location>
</feature>
<feature type="coiled-coil region" evidence="1">
    <location>
        <begin position="580"/>
        <end position="607"/>
    </location>
</feature>
<feature type="compositionally biased region" description="Basic and acidic residues" evidence="2">
    <location>
        <begin position="717"/>
        <end position="731"/>
    </location>
</feature>
<feature type="compositionally biased region" description="Low complexity" evidence="2">
    <location>
        <begin position="905"/>
        <end position="915"/>
    </location>
</feature>
<name>A0A0D2CK10_9EURO</name>
<feature type="transmembrane region" description="Helical" evidence="3">
    <location>
        <begin position="148"/>
        <end position="169"/>
    </location>
</feature>
<keyword evidence="3" id="KW-0812">Transmembrane</keyword>
<dbReference type="Proteomes" id="UP000054266">
    <property type="component" value="Unassembled WGS sequence"/>
</dbReference>
<feature type="region of interest" description="Disordered" evidence="2">
    <location>
        <begin position="717"/>
        <end position="762"/>
    </location>
</feature>
<evidence type="ECO:0000313" key="5">
    <source>
        <dbReference type="Proteomes" id="UP000054266"/>
    </source>
</evidence>
<evidence type="ECO:0000256" key="1">
    <source>
        <dbReference type="SAM" id="Coils"/>
    </source>
</evidence>
<evidence type="ECO:0008006" key="6">
    <source>
        <dbReference type="Google" id="ProtNLM"/>
    </source>
</evidence>
<organism evidence="4 5">
    <name type="scientific">Phialophora macrospora</name>
    <dbReference type="NCBI Taxonomy" id="1851006"/>
    <lineage>
        <taxon>Eukaryota</taxon>
        <taxon>Fungi</taxon>
        <taxon>Dikarya</taxon>
        <taxon>Ascomycota</taxon>
        <taxon>Pezizomycotina</taxon>
        <taxon>Eurotiomycetes</taxon>
        <taxon>Chaetothyriomycetidae</taxon>
        <taxon>Chaetothyriales</taxon>
        <taxon>Herpotrichiellaceae</taxon>
        <taxon>Phialophora</taxon>
    </lineage>
</organism>
<keyword evidence="3" id="KW-0472">Membrane</keyword>
<protein>
    <recommendedName>
        <fullName evidence="6">Ubiquitination network signaling protein acrB</fullName>
    </recommendedName>
</protein>
<feature type="compositionally biased region" description="Basic residues" evidence="2">
    <location>
        <begin position="1"/>
        <end position="13"/>
    </location>
</feature>
<proteinExistence type="predicted"/>
<keyword evidence="1" id="KW-0175">Coiled coil</keyword>
<reference evidence="4 5" key="1">
    <citation type="submission" date="2015-01" db="EMBL/GenBank/DDBJ databases">
        <title>The Genome Sequence of Capronia semiimmersa CBS27337.</title>
        <authorList>
            <consortium name="The Broad Institute Genomics Platform"/>
            <person name="Cuomo C."/>
            <person name="de Hoog S."/>
            <person name="Gorbushina A."/>
            <person name="Stielow B."/>
            <person name="Teixiera M."/>
            <person name="Abouelleil A."/>
            <person name="Chapman S.B."/>
            <person name="Priest M."/>
            <person name="Young S.K."/>
            <person name="Wortman J."/>
            <person name="Nusbaum C."/>
            <person name="Birren B."/>
        </authorList>
    </citation>
    <scope>NUCLEOTIDE SEQUENCE [LARGE SCALE GENOMIC DNA]</scope>
    <source>
        <strain evidence="4 5">CBS 27337</strain>
    </source>
</reference>
<feature type="region of interest" description="Disordered" evidence="2">
    <location>
        <begin position="1"/>
        <end position="101"/>
    </location>
</feature>
<feature type="region of interest" description="Disordered" evidence="2">
    <location>
        <begin position="346"/>
        <end position="402"/>
    </location>
</feature>
<feature type="region of interest" description="Disordered" evidence="2">
    <location>
        <begin position="553"/>
        <end position="577"/>
    </location>
</feature>
<feature type="compositionally biased region" description="Polar residues" evidence="2">
    <location>
        <begin position="563"/>
        <end position="577"/>
    </location>
</feature>
<gene>
    <name evidence="4" type="ORF">PV04_07841</name>
</gene>
<evidence type="ECO:0000256" key="2">
    <source>
        <dbReference type="SAM" id="MobiDB-lite"/>
    </source>
</evidence>
<dbReference type="HOGENOM" id="CLU_005822_0_0_1"/>
<keyword evidence="5" id="KW-1185">Reference proteome</keyword>
<dbReference type="AlphaFoldDB" id="A0A0D2CK10"/>
<feature type="region of interest" description="Disordered" evidence="2">
    <location>
        <begin position="620"/>
        <end position="641"/>
    </location>
</feature>
<feature type="compositionally biased region" description="Basic and acidic residues" evidence="2">
    <location>
        <begin position="621"/>
        <end position="641"/>
    </location>
</feature>
<feature type="region of interest" description="Disordered" evidence="2">
    <location>
        <begin position="858"/>
        <end position="943"/>
    </location>
</feature>
<evidence type="ECO:0000313" key="4">
    <source>
        <dbReference type="EMBL" id="KIW65596.1"/>
    </source>
</evidence>
<sequence length="943" mass="102139">MPRYPAAKKHQHNNRHENGLVGPGKRVTKQKSNGHLNGTAKGPVPSEPVPQLNPTENSLSASGSDRGSAATSDTQHDSSKPAVTLQPAVGDPDSSAAKERDIKWEANGSSMLHQRRGDMVVSKSKAQDISVLHLASTILRSRPATDTVSLLIVLLALPSVVLTIVQALFASLTLMPGGGAGAPTSLLSLLDIFQGSAGVPNFSTIGIVDTITFGLWICLWGWAQNFALDLAQIQIAITLGNGSSGKNSRVNTFCVAGVLLLHLARSRDVRRFLYSNLVPIDLLSQTGLTEYLKYLPTDRDFGDSPGPPSYFRSLFAIHIIAQGGMASFRRYISSYSTEAAQSKRMDTEASAGSVSDASALDGSTPTGVSSSVDYQQPSTPGFKDGKDSKGISAKKRRRQANHVRSKQPFWAALASTKVHVLREVEHNKALPTVAKQEGSPFEATHHDLVSITNVEPSSIMFEATYTYEPAQPEEPLQKTDCRPFYVRINGAKWHAVSLDPPVTPSKPDGTARWTGTISGLAPNCTYTCTFIGCHGDEDFASVMVKTPMISDKDLPPSMAPVSARQSSAPSSPTTTLKNSIATGEAKLTEARNRLTKVKRQHRSTQAKVEKEVETFTARLKTASDDSKQRQKLWQAERNRQQTEDANLELGAALENLVSTPEDDHDEYATAKSTHDEQQKLLSEANEALAKARVAANDDTACVNQELSTIVARKERLSSRNSKLTEQHDRITHANIEGLNEKERKAAESLARSSEQQKRESELSQEILNLEREVRGAKMRWESNARELDILEKQEMAQRQMMLSNSGPLTPEGELPGTRGLPQHARPYAFGSFQAFPNSPVIPEVHGSPFAAYAKTLPTIDQRRPRSNTDHSAGGISNFSADFEDADPIPPMPTTAEYDIAGRKGSGSSRGKNNGSPAGIIGGALRSPQRGSYSPGHIPGATTW</sequence>
<dbReference type="STRING" id="5601.A0A0D2CK10"/>
<evidence type="ECO:0000256" key="3">
    <source>
        <dbReference type="SAM" id="Phobius"/>
    </source>
</evidence>
<feature type="compositionally biased region" description="Polar residues" evidence="2">
    <location>
        <begin position="52"/>
        <end position="73"/>
    </location>
</feature>
<keyword evidence="3" id="KW-1133">Transmembrane helix</keyword>
<accession>A0A0D2CK10</accession>